<reference evidence="1" key="1">
    <citation type="submission" date="2017-10" db="EMBL/GenBank/DDBJ databases">
        <title>Genome sequence of cellulolytic Lachnospiraceae bacterium XHS1971 isolated from hotspring sediment.</title>
        <authorList>
            <person name="Vasudevan G."/>
            <person name="Joshi A.J."/>
            <person name="Hivarkar S."/>
            <person name="Lanjekar V.B."/>
            <person name="Dhakephalkar P.K."/>
            <person name="Dagar S."/>
        </authorList>
    </citation>
    <scope>NUCLEOTIDE SEQUENCE</scope>
    <source>
        <strain evidence="1">XHS1971</strain>
    </source>
</reference>
<gene>
    <name evidence="1" type="ORF">CS063_16695</name>
</gene>
<sequence>MPLYAKSNSYCPANKKTNVSPLYQVENSTTDCNYRFITQSFKCYNLMELIQNINSSNKPEINFPDCNKPNIEIPSTETPDTDKPGTETPDTDKPSTEIPDTDKPSTETPDTDKPSTETPDTDKPSTETPDTDKPSTETPAPSPDVNVSSQTAFENKVLELVNVERAKQGLKALTMDESVRKVARAKSTDMSQKNYFSHTSPTYGSPFDMLKSFGISYKSAGENIAQGYPTPEAVVTGWMNSPGHRANILNASYTHIGVGYEANGKYWTQLFIGK</sequence>
<protein>
    <submittedName>
        <fullName evidence="1">Serine protease</fullName>
    </submittedName>
</protein>
<evidence type="ECO:0000313" key="2">
    <source>
        <dbReference type="Proteomes" id="UP000224460"/>
    </source>
</evidence>
<keyword evidence="1" id="KW-0378">Hydrolase</keyword>
<evidence type="ECO:0000313" key="1">
    <source>
        <dbReference type="EMBL" id="PHV69274.1"/>
    </source>
</evidence>
<dbReference type="Proteomes" id="UP000224460">
    <property type="component" value="Unassembled WGS sequence"/>
</dbReference>
<organism evidence="1 2">
    <name type="scientific">Sporanaerobium hydrogeniformans</name>
    <dbReference type="NCBI Taxonomy" id="3072179"/>
    <lineage>
        <taxon>Bacteria</taxon>
        <taxon>Bacillati</taxon>
        <taxon>Bacillota</taxon>
        <taxon>Clostridia</taxon>
        <taxon>Lachnospirales</taxon>
        <taxon>Lachnospiraceae</taxon>
        <taxon>Sporanaerobium</taxon>
    </lineage>
</organism>
<keyword evidence="1" id="KW-0645">Protease</keyword>
<dbReference type="EMBL" id="PEDL01000037">
    <property type="protein sequence ID" value="PHV69274.1"/>
    <property type="molecule type" value="Genomic_DNA"/>
</dbReference>
<keyword evidence="2" id="KW-1185">Reference proteome</keyword>
<proteinExistence type="predicted"/>
<accession>A0AC61D6C9</accession>
<comment type="caution">
    <text evidence="1">The sequence shown here is derived from an EMBL/GenBank/DDBJ whole genome shotgun (WGS) entry which is preliminary data.</text>
</comment>
<name>A0AC61D6C9_9FIRM</name>